<accession>A0ABW0ESP8</accession>
<dbReference type="Proteomes" id="UP001596157">
    <property type="component" value="Unassembled WGS sequence"/>
</dbReference>
<name>A0ABW0ESP8_9PSEU</name>
<reference evidence="2" key="1">
    <citation type="journal article" date="2019" name="Int. J. Syst. Evol. Microbiol.">
        <title>The Global Catalogue of Microorganisms (GCM) 10K type strain sequencing project: providing services to taxonomists for standard genome sequencing and annotation.</title>
        <authorList>
            <consortium name="The Broad Institute Genomics Platform"/>
            <consortium name="The Broad Institute Genome Sequencing Center for Infectious Disease"/>
            <person name="Wu L."/>
            <person name="Ma J."/>
        </authorList>
    </citation>
    <scope>NUCLEOTIDE SEQUENCE [LARGE SCALE GENOMIC DNA]</scope>
    <source>
        <strain evidence="2">CCUG 59778</strain>
    </source>
</reference>
<organism evidence="1 2">
    <name type="scientific">Actinokineospora guangxiensis</name>
    <dbReference type="NCBI Taxonomy" id="1490288"/>
    <lineage>
        <taxon>Bacteria</taxon>
        <taxon>Bacillati</taxon>
        <taxon>Actinomycetota</taxon>
        <taxon>Actinomycetes</taxon>
        <taxon>Pseudonocardiales</taxon>
        <taxon>Pseudonocardiaceae</taxon>
        <taxon>Actinokineospora</taxon>
    </lineage>
</organism>
<evidence type="ECO:0000313" key="2">
    <source>
        <dbReference type="Proteomes" id="UP001596157"/>
    </source>
</evidence>
<dbReference type="InterPro" id="IPR028037">
    <property type="entry name" value="Antitoxin_Rv0909/MT0933"/>
</dbReference>
<sequence length="69" mass="7611">MPLLKRLTALAGAAAAARNYARKNPQKVERWAAKAGAFVDRKTQGKYHAKIGTAVRRVQDTAHGRPRSR</sequence>
<keyword evidence="2" id="KW-1185">Reference proteome</keyword>
<dbReference type="EMBL" id="JBHSKF010000015">
    <property type="protein sequence ID" value="MFC5290214.1"/>
    <property type="molecule type" value="Genomic_DNA"/>
</dbReference>
<comment type="caution">
    <text evidence="1">The sequence shown here is derived from an EMBL/GenBank/DDBJ whole genome shotgun (WGS) entry which is preliminary data.</text>
</comment>
<gene>
    <name evidence="1" type="ORF">ACFPM7_24420</name>
</gene>
<dbReference type="Pfam" id="PF14013">
    <property type="entry name" value="MT0933_antitox"/>
    <property type="match status" value="1"/>
</dbReference>
<proteinExistence type="predicted"/>
<protein>
    <submittedName>
        <fullName evidence="1">Antitoxin</fullName>
    </submittedName>
</protein>
<evidence type="ECO:0000313" key="1">
    <source>
        <dbReference type="EMBL" id="MFC5290214.1"/>
    </source>
</evidence>
<dbReference type="RefSeq" id="WP_378250096.1">
    <property type="nucleotide sequence ID" value="NZ_JBHSKF010000015.1"/>
</dbReference>